<sequence>MLRWTIRCLDENYVVQLDVVHWFGPLVPLNKCVDVRVLPSLPEGLISLDDEKPTFSWRDVGVGDVSFRAGQERAAREEMSWCEYVNSIVRIDSKRAQRPAVAAGLCGDKDALELFVVVDVSAQSVLEVFFDATDAGFEQSAERWP</sequence>
<proteinExistence type="predicted"/>
<reference evidence="1" key="1">
    <citation type="submission" date="2021-05" db="EMBL/GenBank/DDBJ databases">
        <authorList>
            <person name="Alioto T."/>
            <person name="Alioto T."/>
            <person name="Gomez Garrido J."/>
        </authorList>
    </citation>
    <scope>NUCLEOTIDE SEQUENCE</scope>
</reference>
<accession>A0A8D8LMV0</accession>
<evidence type="ECO:0000313" key="1">
    <source>
        <dbReference type="EMBL" id="CAG6611458.1"/>
    </source>
</evidence>
<name>A0A8D8LMV0_9HEMI</name>
<organism evidence="1">
    <name type="scientific">Cacopsylla melanoneura</name>
    <dbReference type="NCBI Taxonomy" id="428564"/>
    <lineage>
        <taxon>Eukaryota</taxon>
        <taxon>Metazoa</taxon>
        <taxon>Ecdysozoa</taxon>
        <taxon>Arthropoda</taxon>
        <taxon>Hexapoda</taxon>
        <taxon>Insecta</taxon>
        <taxon>Pterygota</taxon>
        <taxon>Neoptera</taxon>
        <taxon>Paraneoptera</taxon>
        <taxon>Hemiptera</taxon>
        <taxon>Sternorrhyncha</taxon>
        <taxon>Psylloidea</taxon>
        <taxon>Psyllidae</taxon>
        <taxon>Psyllinae</taxon>
        <taxon>Cacopsylla</taxon>
    </lineage>
</organism>
<dbReference type="AlphaFoldDB" id="A0A8D8LMV0"/>
<dbReference type="EMBL" id="HBUF01199696">
    <property type="protein sequence ID" value="CAG6661457.1"/>
    <property type="molecule type" value="Transcribed_RNA"/>
</dbReference>
<protein>
    <submittedName>
        <fullName evidence="1">Uncharacterized protein</fullName>
    </submittedName>
</protein>
<dbReference type="EMBL" id="HBUF01021808">
    <property type="protein sequence ID" value="CAG6611458.1"/>
    <property type="molecule type" value="Transcribed_RNA"/>
</dbReference>
<dbReference type="EMBL" id="HBUF01199695">
    <property type="protein sequence ID" value="CAG6661456.1"/>
    <property type="molecule type" value="Transcribed_RNA"/>
</dbReference>
<dbReference type="EMBL" id="HBUF01021807">
    <property type="protein sequence ID" value="CAG6611456.1"/>
    <property type="molecule type" value="Transcribed_RNA"/>
</dbReference>